<reference evidence="7 8" key="1">
    <citation type="submission" date="2019-08" db="EMBL/GenBank/DDBJ databases">
        <title>Complete genome sequence of Rhodanobacter glycinis strain T01E-68 isolated from tomato root.</title>
        <authorList>
            <person name="Weon H.-Y."/>
            <person name="Lee S.A."/>
        </authorList>
    </citation>
    <scope>NUCLEOTIDE SEQUENCE [LARGE SCALE GENOMIC DNA]</scope>
    <source>
        <strain evidence="7 8">T01E-68</strain>
    </source>
</reference>
<name>A0A5B9E8B6_9GAMM</name>
<dbReference type="Proteomes" id="UP000321807">
    <property type="component" value="Chromosome"/>
</dbReference>
<dbReference type="PANTHER" id="PTHR33931:SF2">
    <property type="entry name" value="HOLIN-LIKE PROTEIN CIDA"/>
    <property type="match status" value="1"/>
</dbReference>
<sequence>MRLLDRRHPRLALLVQVLLLVVLCAVCEYAVRAWRLPVPGSVLALGVLLLMLACGVVPMSSLRRGADWLLAEMLLFFIPAVMAVSQHAALLRAEGVRIVAVILIGTVLVMTATAFLVDLVWRWRQKHHAQ</sequence>
<evidence type="ECO:0000256" key="5">
    <source>
        <dbReference type="ARBA" id="ARBA00023136"/>
    </source>
</evidence>
<evidence type="ECO:0000256" key="4">
    <source>
        <dbReference type="ARBA" id="ARBA00022989"/>
    </source>
</evidence>
<feature type="transmembrane region" description="Helical" evidence="6">
    <location>
        <begin position="69"/>
        <end position="90"/>
    </location>
</feature>
<gene>
    <name evidence="7" type="ORF">CS053_05695</name>
</gene>
<organism evidence="7 8">
    <name type="scientific">Rhodanobacter glycinis</name>
    <dbReference type="NCBI Taxonomy" id="582702"/>
    <lineage>
        <taxon>Bacteria</taxon>
        <taxon>Pseudomonadati</taxon>
        <taxon>Pseudomonadota</taxon>
        <taxon>Gammaproteobacteria</taxon>
        <taxon>Lysobacterales</taxon>
        <taxon>Rhodanobacteraceae</taxon>
        <taxon>Rhodanobacter</taxon>
    </lineage>
</organism>
<feature type="transmembrane region" description="Helical" evidence="6">
    <location>
        <begin position="37"/>
        <end position="57"/>
    </location>
</feature>
<dbReference type="Pfam" id="PF03788">
    <property type="entry name" value="LrgA"/>
    <property type="match status" value="1"/>
</dbReference>
<dbReference type="InterPro" id="IPR005538">
    <property type="entry name" value="LrgA/CidA"/>
</dbReference>
<keyword evidence="3 6" id="KW-0812">Transmembrane</keyword>
<comment type="subcellular location">
    <subcellularLocation>
        <location evidence="1">Cell membrane</location>
        <topology evidence="1">Multi-pass membrane protein</topology>
    </subcellularLocation>
</comment>
<keyword evidence="4 6" id="KW-1133">Transmembrane helix</keyword>
<evidence type="ECO:0000256" key="1">
    <source>
        <dbReference type="ARBA" id="ARBA00004651"/>
    </source>
</evidence>
<dbReference type="KEGG" id="rgl:CS053_05695"/>
<proteinExistence type="predicted"/>
<protein>
    <submittedName>
        <fullName evidence="7">CidA/LrgA family protein</fullName>
    </submittedName>
</protein>
<accession>A0A5B9E8B6</accession>
<evidence type="ECO:0000313" key="7">
    <source>
        <dbReference type="EMBL" id="QEE26336.1"/>
    </source>
</evidence>
<dbReference type="GO" id="GO:0005886">
    <property type="term" value="C:plasma membrane"/>
    <property type="evidence" value="ECO:0007669"/>
    <property type="project" value="UniProtKB-SubCell"/>
</dbReference>
<evidence type="ECO:0000256" key="3">
    <source>
        <dbReference type="ARBA" id="ARBA00022692"/>
    </source>
</evidence>
<evidence type="ECO:0000313" key="8">
    <source>
        <dbReference type="Proteomes" id="UP000321807"/>
    </source>
</evidence>
<dbReference type="PANTHER" id="PTHR33931">
    <property type="entry name" value="HOLIN-LIKE PROTEIN CIDA-RELATED"/>
    <property type="match status" value="1"/>
</dbReference>
<evidence type="ECO:0000256" key="2">
    <source>
        <dbReference type="ARBA" id="ARBA00022475"/>
    </source>
</evidence>
<dbReference type="EMBL" id="CP042807">
    <property type="protein sequence ID" value="QEE26336.1"/>
    <property type="molecule type" value="Genomic_DNA"/>
</dbReference>
<keyword evidence="5 6" id="KW-0472">Membrane</keyword>
<evidence type="ECO:0000256" key="6">
    <source>
        <dbReference type="SAM" id="Phobius"/>
    </source>
</evidence>
<keyword evidence="2" id="KW-1003">Cell membrane</keyword>
<dbReference type="AlphaFoldDB" id="A0A5B9E8B6"/>
<feature type="transmembrane region" description="Helical" evidence="6">
    <location>
        <begin position="96"/>
        <end position="121"/>
    </location>
</feature>